<dbReference type="Proteomes" id="UP000663859">
    <property type="component" value="Unassembled WGS sequence"/>
</dbReference>
<proteinExistence type="predicted"/>
<dbReference type="AlphaFoldDB" id="A0A8J2BLP2"/>
<keyword evidence="2" id="KW-1185">Reference proteome</keyword>
<evidence type="ECO:0000313" key="2">
    <source>
        <dbReference type="Proteomes" id="UP000663859"/>
    </source>
</evidence>
<dbReference type="EMBL" id="CAJNOB010000013">
    <property type="protein sequence ID" value="CAF0697043.1"/>
    <property type="molecule type" value="Genomic_DNA"/>
</dbReference>
<reference evidence="1" key="1">
    <citation type="submission" date="2021-02" db="EMBL/GenBank/DDBJ databases">
        <authorList>
            <person name="Cremers G."/>
            <person name="Picone N."/>
        </authorList>
    </citation>
    <scope>NUCLEOTIDE SEQUENCE</scope>
    <source>
        <strain evidence="1">PQ17</strain>
    </source>
</reference>
<gene>
    <name evidence="1" type="ORF">MPNT_200038</name>
</gene>
<organism evidence="1 2">
    <name type="scientific">Candidatus Methylacidithermus pantelleriae</name>
    <dbReference type="NCBI Taxonomy" id="2744239"/>
    <lineage>
        <taxon>Bacteria</taxon>
        <taxon>Pseudomonadati</taxon>
        <taxon>Verrucomicrobiota</taxon>
        <taxon>Methylacidiphilae</taxon>
        <taxon>Methylacidiphilales</taxon>
        <taxon>Methylacidiphilaceae</taxon>
        <taxon>Candidatus Methylacidithermus</taxon>
    </lineage>
</organism>
<name>A0A8J2BLP2_9BACT</name>
<protein>
    <submittedName>
        <fullName evidence="1">Uncharacterized protein</fullName>
    </submittedName>
</protein>
<evidence type="ECO:0000313" key="1">
    <source>
        <dbReference type="EMBL" id="CAF0697043.1"/>
    </source>
</evidence>
<accession>A0A8J2BLP2</accession>
<sequence length="88" mass="9604">MPSPGEDWVCPKAHSWEGAVVPSRNGGSVTFALPGSNRTKQVWWFRPGVRGRLNAAQVYYMPGRDAIGLSRAPVSPKTPDWALPGLCR</sequence>
<comment type="caution">
    <text evidence="1">The sequence shown here is derived from an EMBL/GenBank/DDBJ whole genome shotgun (WGS) entry which is preliminary data.</text>
</comment>